<keyword evidence="3" id="KW-1185">Reference proteome</keyword>
<name>A0ABU6IWJ8_9ACTN</name>
<proteinExistence type="predicted"/>
<gene>
    <name evidence="2" type="ORF">VJ920_02490</name>
</gene>
<dbReference type="RefSeq" id="WP_326454337.1">
    <property type="nucleotide sequence ID" value="NZ_JAYMFH010000002.1"/>
</dbReference>
<evidence type="ECO:0000313" key="3">
    <source>
        <dbReference type="Proteomes" id="UP001343724"/>
    </source>
</evidence>
<feature type="transmembrane region" description="Helical" evidence="1">
    <location>
        <begin position="269"/>
        <end position="292"/>
    </location>
</feature>
<dbReference type="InterPro" id="IPR007059">
    <property type="entry name" value="DmsC"/>
</dbReference>
<organism evidence="2 3">
    <name type="scientific">Adlercreutzia shanghongiae</name>
    <dbReference type="NCBI Taxonomy" id="3111773"/>
    <lineage>
        <taxon>Bacteria</taxon>
        <taxon>Bacillati</taxon>
        <taxon>Actinomycetota</taxon>
        <taxon>Coriobacteriia</taxon>
        <taxon>Eggerthellales</taxon>
        <taxon>Eggerthellaceae</taxon>
        <taxon>Adlercreutzia</taxon>
    </lineage>
</organism>
<keyword evidence="1" id="KW-0472">Membrane</keyword>
<sequence>MEVQWPLLIFSVLLGMGSGVLVFLGVGELKGAFRRVRFPLAVTALVLLAAGGIASTFHLGHIDRAFHILGNMESGLSRELFAVAFAGIVTLVYAVLAREDYPTASKVLGVLALIAGIVLPLTAGASFMMPARPAWDTFTLPIMYLGTGLGMGATLAAAVVCTRGDADDAGLAVKLALVGVACSVVAVVAYVAAVAAAPFAHESRSIDRLLSGSLAVEFWGGVALVGIVVPAVLALLAARRGQSGPVAAAAEGAAEGTAEAAGLKLTAGYLWAALACLIVGSVVLRTIMYAVATSVESLIY</sequence>
<dbReference type="Pfam" id="PF04976">
    <property type="entry name" value="DmsC"/>
    <property type="match status" value="1"/>
</dbReference>
<keyword evidence="1" id="KW-0812">Transmembrane</keyword>
<evidence type="ECO:0000256" key="1">
    <source>
        <dbReference type="SAM" id="Phobius"/>
    </source>
</evidence>
<reference evidence="2 3" key="1">
    <citation type="submission" date="2024-01" db="EMBL/GenBank/DDBJ databases">
        <title>novel species in genus Adlercreutzia.</title>
        <authorList>
            <person name="Liu X."/>
        </authorList>
    </citation>
    <scope>NUCLEOTIDE SEQUENCE [LARGE SCALE GENOMIC DNA]</scope>
    <source>
        <strain evidence="2 3">R22</strain>
    </source>
</reference>
<feature type="transmembrane region" description="Helical" evidence="1">
    <location>
        <begin position="173"/>
        <end position="198"/>
    </location>
</feature>
<feature type="transmembrane region" description="Helical" evidence="1">
    <location>
        <begin position="218"/>
        <end position="238"/>
    </location>
</feature>
<feature type="transmembrane region" description="Helical" evidence="1">
    <location>
        <begin position="108"/>
        <end position="129"/>
    </location>
</feature>
<dbReference type="PANTHER" id="PTHR38095:SF2">
    <property type="entry name" value="ANAEROBIC DIMETHYL SULFOXIDE REDUCTASE CHAIN C"/>
    <property type="match status" value="1"/>
</dbReference>
<feature type="transmembrane region" description="Helical" evidence="1">
    <location>
        <begin position="38"/>
        <end position="60"/>
    </location>
</feature>
<dbReference type="EC" id="1.8.5.3" evidence="2"/>
<dbReference type="Proteomes" id="UP001343724">
    <property type="component" value="Unassembled WGS sequence"/>
</dbReference>
<dbReference type="EMBL" id="JAYMFH010000002">
    <property type="protein sequence ID" value="MEC4294175.1"/>
    <property type="molecule type" value="Genomic_DNA"/>
</dbReference>
<feature type="transmembrane region" description="Helical" evidence="1">
    <location>
        <begin position="141"/>
        <end position="161"/>
    </location>
</feature>
<protein>
    <submittedName>
        <fullName evidence="2">DmsC/YnfH family molybdoenzyme membrane anchor subunit</fullName>
        <ecNumber evidence="2">1.8.5.3</ecNumber>
    </submittedName>
</protein>
<evidence type="ECO:0000313" key="2">
    <source>
        <dbReference type="EMBL" id="MEC4294175.1"/>
    </source>
</evidence>
<dbReference type="GO" id="GO:0016491">
    <property type="term" value="F:oxidoreductase activity"/>
    <property type="evidence" value="ECO:0007669"/>
    <property type="project" value="UniProtKB-KW"/>
</dbReference>
<dbReference type="PANTHER" id="PTHR38095">
    <property type="entry name" value="ANAEROBIC DIMETHYL SULFOXIDE REDUCTASE CHAIN YNFH"/>
    <property type="match status" value="1"/>
</dbReference>
<feature type="transmembrane region" description="Helical" evidence="1">
    <location>
        <begin position="6"/>
        <end position="26"/>
    </location>
</feature>
<keyword evidence="1" id="KW-1133">Transmembrane helix</keyword>
<keyword evidence="2" id="KW-0560">Oxidoreductase</keyword>
<comment type="caution">
    <text evidence="2">The sequence shown here is derived from an EMBL/GenBank/DDBJ whole genome shotgun (WGS) entry which is preliminary data.</text>
</comment>
<feature type="transmembrane region" description="Helical" evidence="1">
    <location>
        <begin position="80"/>
        <end position="96"/>
    </location>
</feature>
<accession>A0ABU6IWJ8</accession>